<feature type="signal peptide" evidence="2">
    <location>
        <begin position="1"/>
        <end position="17"/>
    </location>
</feature>
<name>A0A9W9C5E4_9PLEO</name>
<keyword evidence="4" id="KW-1185">Reference proteome</keyword>
<organism evidence="3 4">
    <name type="scientific">Didymosphaeria variabile</name>
    <dbReference type="NCBI Taxonomy" id="1932322"/>
    <lineage>
        <taxon>Eukaryota</taxon>
        <taxon>Fungi</taxon>
        <taxon>Dikarya</taxon>
        <taxon>Ascomycota</taxon>
        <taxon>Pezizomycotina</taxon>
        <taxon>Dothideomycetes</taxon>
        <taxon>Pleosporomycetidae</taxon>
        <taxon>Pleosporales</taxon>
        <taxon>Massarineae</taxon>
        <taxon>Didymosphaeriaceae</taxon>
        <taxon>Didymosphaeria</taxon>
    </lineage>
</organism>
<protein>
    <recommendedName>
        <fullName evidence="5">Dynactin arp1 p25 subunit protein</fullName>
    </recommendedName>
</protein>
<feature type="chain" id="PRO_5040876235" description="Dynactin arp1 p25 subunit protein" evidence="2">
    <location>
        <begin position="18"/>
        <end position="256"/>
    </location>
</feature>
<feature type="region of interest" description="Disordered" evidence="1">
    <location>
        <begin position="102"/>
        <end position="164"/>
    </location>
</feature>
<dbReference type="OrthoDB" id="4160690at2759"/>
<reference evidence="3" key="1">
    <citation type="submission" date="2022-10" db="EMBL/GenBank/DDBJ databases">
        <title>Tapping the CABI collections for fungal endophytes: first genome assemblies for Collariella, Neodidymelliopsis, Ascochyta clinopodiicola, Didymella pomorum, Didymosphaeria variabile, Neocosmospora piperis and Neocucurbitaria cava.</title>
        <authorList>
            <person name="Hill R."/>
        </authorList>
    </citation>
    <scope>NUCLEOTIDE SEQUENCE</scope>
    <source>
        <strain evidence="3">IMI 356815</strain>
    </source>
</reference>
<feature type="compositionally biased region" description="Basic and acidic residues" evidence="1">
    <location>
        <begin position="103"/>
        <end position="120"/>
    </location>
</feature>
<dbReference type="GeneID" id="80915945"/>
<keyword evidence="2" id="KW-0732">Signal</keyword>
<dbReference type="AlphaFoldDB" id="A0A9W9C5E4"/>
<evidence type="ECO:0000313" key="3">
    <source>
        <dbReference type="EMBL" id="KAJ4344671.1"/>
    </source>
</evidence>
<evidence type="ECO:0008006" key="5">
    <source>
        <dbReference type="Google" id="ProtNLM"/>
    </source>
</evidence>
<dbReference type="Proteomes" id="UP001140513">
    <property type="component" value="Unassembled WGS sequence"/>
</dbReference>
<accession>A0A9W9C5E4</accession>
<comment type="caution">
    <text evidence="3">The sequence shown here is derived from an EMBL/GenBank/DDBJ whole genome shotgun (WGS) entry which is preliminary data.</text>
</comment>
<dbReference type="RefSeq" id="XP_056065123.1">
    <property type="nucleotide sequence ID" value="XM_056221136.1"/>
</dbReference>
<evidence type="ECO:0000313" key="4">
    <source>
        <dbReference type="Proteomes" id="UP001140513"/>
    </source>
</evidence>
<proteinExistence type="predicted"/>
<feature type="compositionally biased region" description="Low complexity" evidence="1">
    <location>
        <begin position="122"/>
        <end position="164"/>
    </location>
</feature>
<evidence type="ECO:0000256" key="1">
    <source>
        <dbReference type="SAM" id="MobiDB-lite"/>
    </source>
</evidence>
<sequence length="256" mass="25281">MFTSRIVIAGFIAASTASIITEEQHFATLLKRQAPGSPEYACHDNCGTAITVSKAGGDYCTDEVFLYDYNNCLQCAGPDNVDIWKYYGGSLTTAAGKCSGLDTEPKSGKQDDVGDAKHPGDSTGASSAASSSTPTSTAEAVSEPASSAAEAVTDAPSSSAAEATATASEASSAAASLSSAVESAVSSAVSSVLETATAVPVPSVSGAPYATGNGTTNGTSPTASAPTGQFTGGAETVQVRNVVALIGAVAAFGAFY</sequence>
<gene>
    <name evidence="3" type="ORF">N0V89_012415</name>
</gene>
<dbReference type="EMBL" id="JAPEUX010000010">
    <property type="protein sequence ID" value="KAJ4344671.1"/>
    <property type="molecule type" value="Genomic_DNA"/>
</dbReference>
<evidence type="ECO:0000256" key="2">
    <source>
        <dbReference type="SAM" id="SignalP"/>
    </source>
</evidence>